<gene>
    <name evidence="5" type="ORF">OSTLU_33039</name>
</gene>
<dbReference type="Gramene" id="ABO97627">
    <property type="protein sequence ID" value="ABO97627"/>
    <property type="gene ID" value="OSTLU_33039"/>
</dbReference>
<dbReference type="GO" id="GO:0019878">
    <property type="term" value="P:lysine biosynthetic process via aminoadipic acid"/>
    <property type="evidence" value="ECO:0007669"/>
    <property type="project" value="TreeGrafter"/>
</dbReference>
<dbReference type="PANTHER" id="PTHR12215">
    <property type="entry name" value="PHOSPHOPANTETHEINE TRANSFERASE"/>
    <property type="match status" value="1"/>
</dbReference>
<proteinExistence type="predicted"/>
<evidence type="ECO:0000259" key="4">
    <source>
        <dbReference type="Pfam" id="PF22624"/>
    </source>
</evidence>
<dbReference type="Gene3D" id="3.90.470.20">
    <property type="entry name" value="4'-phosphopantetheinyl transferase domain"/>
    <property type="match status" value="2"/>
</dbReference>
<keyword evidence="6" id="KW-1185">Reference proteome</keyword>
<dbReference type="EMBL" id="CP000588">
    <property type="protein sequence ID" value="ABO97627.1"/>
    <property type="molecule type" value="Genomic_DNA"/>
</dbReference>
<reference evidence="5 6" key="1">
    <citation type="journal article" date="2007" name="Proc. Natl. Acad. Sci. U.S.A.">
        <title>The tiny eukaryote Ostreococcus provides genomic insights into the paradox of plankton speciation.</title>
        <authorList>
            <person name="Palenik B."/>
            <person name="Grimwood J."/>
            <person name="Aerts A."/>
            <person name="Rouze P."/>
            <person name="Salamov A."/>
            <person name="Putnam N."/>
            <person name="Dupont C."/>
            <person name="Jorgensen R."/>
            <person name="Derelle E."/>
            <person name="Rombauts S."/>
            <person name="Zhou K."/>
            <person name="Otillar R."/>
            <person name="Merchant S.S."/>
            <person name="Podell S."/>
            <person name="Gaasterland T."/>
            <person name="Napoli C."/>
            <person name="Gendler K."/>
            <person name="Manuell A."/>
            <person name="Tai V."/>
            <person name="Vallon O."/>
            <person name="Piganeau G."/>
            <person name="Jancek S."/>
            <person name="Heijde M."/>
            <person name="Jabbari K."/>
            <person name="Bowler C."/>
            <person name="Lohr M."/>
            <person name="Robbens S."/>
            <person name="Werner G."/>
            <person name="Dubchak I."/>
            <person name="Pazour G.J."/>
            <person name="Ren Q."/>
            <person name="Paulsen I."/>
            <person name="Delwiche C."/>
            <person name="Schmutz J."/>
            <person name="Rokhsar D."/>
            <person name="Van de Peer Y."/>
            <person name="Moreau H."/>
            <person name="Grigoriev I.V."/>
        </authorList>
    </citation>
    <scope>NUCLEOTIDE SEQUENCE [LARGE SCALE GENOMIC DNA]</scope>
    <source>
        <strain evidence="5 6">CCE9901</strain>
    </source>
</reference>
<dbReference type="Pfam" id="PF01648">
    <property type="entry name" value="ACPS"/>
    <property type="match status" value="1"/>
</dbReference>
<dbReference type="AlphaFoldDB" id="A4S1B4"/>
<protein>
    <recommendedName>
        <fullName evidence="1">holo-[acyl-carrier-protein] synthase</fullName>
        <ecNumber evidence="1">2.7.8.7</ecNumber>
    </recommendedName>
</protein>
<dbReference type="Proteomes" id="UP000001568">
    <property type="component" value="Chromosome 8"/>
</dbReference>
<evidence type="ECO:0000256" key="2">
    <source>
        <dbReference type="ARBA" id="ARBA00022679"/>
    </source>
</evidence>
<organism evidence="5 6">
    <name type="scientific">Ostreococcus lucimarinus (strain CCE9901)</name>
    <dbReference type="NCBI Taxonomy" id="436017"/>
    <lineage>
        <taxon>Eukaryota</taxon>
        <taxon>Viridiplantae</taxon>
        <taxon>Chlorophyta</taxon>
        <taxon>Mamiellophyceae</taxon>
        <taxon>Mamiellales</taxon>
        <taxon>Bathycoccaceae</taxon>
        <taxon>Ostreococcus</taxon>
    </lineage>
</organism>
<dbReference type="eggNOG" id="KOG0945">
    <property type="taxonomic scope" value="Eukaryota"/>
</dbReference>
<dbReference type="GO" id="GO:0005829">
    <property type="term" value="C:cytosol"/>
    <property type="evidence" value="ECO:0007669"/>
    <property type="project" value="TreeGrafter"/>
</dbReference>
<evidence type="ECO:0000313" key="5">
    <source>
        <dbReference type="EMBL" id="ABO97627.1"/>
    </source>
</evidence>
<dbReference type="HOGENOM" id="CLU_057011_3_2_1"/>
<dbReference type="KEGG" id="olu:OSTLU_33039"/>
<dbReference type="OMA" id="WVFEESL"/>
<evidence type="ECO:0000259" key="3">
    <source>
        <dbReference type="Pfam" id="PF01648"/>
    </source>
</evidence>
<dbReference type="GO" id="GO:0008897">
    <property type="term" value="F:holo-[acyl-carrier-protein] synthase activity"/>
    <property type="evidence" value="ECO:0007669"/>
    <property type="project" value="UniProtKB-EC"/>
</dbReference>
<dbReference type="EC" id="2.7.8.7" evidence="1"/>
<dbReference type="InterPro" id="IPR055066">
    <property type="entry name" value="AASDHPPT_N"/>
</dbReference>
<dbReference type="Pfam" id="PF22624">
    <property type="entry name" value="AASDHPPT_N"/>
    <property type="match status" value="1"/>
</dbReference>
<dbReference type="GeneID" id="5003287"/>
<evidence type="ECO:0000313" key="6">
    <source>
        <dbReference type="Proteomes" id="UP000001568"/>
    </source>
</evidence>
<keyword evidence="2" id="KW-0808">Transferase</keyword>
<dbReference type="OrthoDB" id="26719at2759"/>
<dbReference type="GO" id="GO:0000287">
    <property type="term" value="F:magnesium ion binding"/>
    <property type="evidence" value="ECO:0007669"/>
    <property type="project" value="InterPro"/>
</dbReference>
<dbReference type="PANTHER" id="PTHR12215:SF10">
    <property type="entry name" value="L-AMINOADIPATE-SEMIALDEHYDE DEHYDROGENASE-PHOSPHOPANTETHEINYL TRANSFERASE"/>
    <property type="match status" value="1"/>
</dbReference>
<dbReference type="STRING" id="436017.A4S1B4"/>
<feature type="domain" description="4'-phosphopantetheinyl transferase N-terminal" evidence="4">
    <location>
        <begin position="18"/>
        <end position="125"/>
    </location>
</feature>
<evidence type="ECO:0000256" key="1">
    <source>
        <dbReference type="ARBA" id="ARBA00013172"/>
    </source>
</evidence>
<dbReference type="SUPFAM" id="SSF56214">
    <property type="entry name" value="4'-phosphopantetheinyl transferase"/>
    <property type="match status" value="2"/>
</dbReference>
<sequence>MLDTADHLRLRWIVNSTTWRPGVDEFAFVLTILPTHEREEVTRFHRFEDRKRALLSRLMQRAAIKRACASAEDARWRDARVEALDVRRTKGSKPFHGARASVAGAPNFNYNVSHEGDYVVLASETHAVVGVDVAAPGQVRRVTGGGGAERDVGKLLETFSSVLTDRERASIAGVAARDGERAGEELFRKHWSLKEAHVKAIGVGLGMDLRRCEFDIDAARSTASVSVDGKSRNDWSFHMQAFPPIVDDAVNEDRHWITVSRGPVEDIVDADGEFTETTFSRRDFSKDEWSAILAAPAPSFELLTVGDLIPIDSKDAFEAAGGVIF</sequence>
<feature type="domain" description="4'-phosphopantetheinyl transferase" evidence="3">
    <location>
        <begin position="129"/>
        <end position="241"/>
    </location>
</feature>
<dbReference type="InterPro" id="IPR050559">
    <property type="entry name" value="P-Pant_transferase_sf"/>
</dbReference>
<accession>A4S1B4</accession>
<dbReference type="InterPro" id="IPR008278">
    <property type="entry name" value="4-PPantetheinyl_Trfase_dom"/>
</dbReference>
<name>A4S1B4_OSTLU</name>
<dbReference type="InterPro" id="IPR037143">
    <property type="entry name" value="4-PPantetheinyl_Trfase_dom_sf"/>
</dbReference>
<dbReference type="RefSeq" id="XP_001419334.1">
    <property type="nucleotide sequence ID" value="XM_001419297.1"/>
</dbReference>